<feature type="binding site" evidence="1">
    <location>
        <position position="719"/>
    </location>
    <ligand>
        <name>Zn(2+)</name>
        <dbReference type="ChEBI" id="CHEBI:29105"/>
    </ligand>
</feature>
<dbReference type="EMBL" id="FOHX01000007">
    <property type="protein sequence ID" value="SEU21824.1"/>
    <property type="molecule type" value="Genomic_DNA"/>
</dbReference>
<dbReference type="PANTHER" id="PTHR12736">
    <property type="entry name" value="LANC-LIKE PROTEIN"/>
    <property type="match status" value="1"/>
</dbReference>
<dbReference type="Proteomes" id="UP000199361">
    <property type="component" value="Unassembled WGS sequence"/>
</dbReference>
<dbReference type="Pfam" id="PF00069">
    <property type="entry name" value="Pkinase"/>
    <property type="match status" value="1"/>
</dbReference>
<proteinExistence type="predicted"/>
<dbReference type="SUPFAM" id="SSF56112">
    <property type="entry name" value="Protein kinase-like (PK-like)"/>
    <property type="match status" value="1"/>
</dbReference>
<dbReference type="PANTHER" id="PTHR12736:SF7">
    <property type="entry name" value="LANC-LIKE PROTEIN 3"/>
    <property type="match status" value="1"/>
</dbReference>
<dbReference type="Gene3D" id="1.10.510.10">
    <property type="entry name" value="Transferase(Phosphotransferase) domain 1"/>
    <property type="match status" value="1"/>
</dbReference>
<accession>A0A1I0KCN7</accession>
<dbReference type="RefSeq" id="WP_091085085.1">
    <property type="nucleotide sequence ID" value="NZ_FOHX01000007.1"/>
</dbReference>
<evidence type="ECO:0000259" key="2">
    <source>
        <dbReference type="PROSITE" id="PS50011"/>
    </source>
</evidence>
<dbReference type="OrthoDB" id="9795390at2"/>
<dbReference type="InterPro" id="IPR000719">
    <property type="entry name" value="Prot_kinase_dom"/>
</dbReference>
<keyword evidence="3" id="KW-0808">Transferase</keyword>
<dbReference type="SMART" id="SM01260">
    <property type="entry name" value="LANC_like"/>
    <property type="match status" value="1"/>
</dbReference>
<name>A0A1I0KCN7_9ACTN</name>
<keyword evidence="3" id="KW-0723">Serine/threonine-protein kinase</keyword>
<dbReference type="Pfam" id="PF05147">
    <property type="entry name" value="LANC_like"/>
    <property type="match status" value="1"/>
</dbReference>
<evidence type="ECO:0000313" key="4">
    <source>
        <dbReference type="Proteomes" id="UP000199361"/>
    </source>
</evidence>
<gene>
    <name evidence="3" type="ORF">SAMN05421811_107419</name>
</gene>
<dbReference type="GO" id="GO:0046872">
    <property type="term" value="F:metal ion binding"/>
    <property type="evidence" value="ECO:0007669"/>
    <property type="project" value="UniProtKB-KW"/>
</dbReference>
<dbReference type="InterPro" id="IPR012341">
    <property type="entry name" value="6hp_glycosidase-like_sf"/>
</dbReference>
<keyword evidence="1" id="KW-0479">Metal-binding</keyword>
<keyword evidence="4" id="KW-1185">Reference proteome</keyword>
<dbReference type="PROSITE" id="PS50011">
    <property type="entry name" value="PROTEIN_KINASE_DOM"/>
    <property type="match status" value="1"/>
</dbReference>
<sequence length="811" mass="84218">MTVLGPFVLPGDVVVAPVAGLPPELRERIEHRPGDYCVTRPRSRATTSVIDEGTASLLERFREPTTIVDAVITFSSATGLEPRRTLDEVFPVLAGFVRDGLLLPAGSALTEPIEAALGPGDVVGDAEIVETVQVLLDTEVHLARLPGGSPAALKIAREGSEGDLVPLLRREAAVLRLLDGRAGPRLLGSGEHAGRPYLLLSWVAGVDAHDAADEARRLGGPEGVGALLGLVERVVAAFAALHALGVLHGDVHPRNVLVGPDQEVVLLDFGLSAHHGAGPARPRGGGVDFFLEPESARARLAGRSGEPLTAAGEQYAVAALAYLLLTGAHTHAFSLHPEHMLRQLRDEPPLPFAGHGAAELPATERVLRRALAKSPGDRYPSLAALSRALRTAARADQTATGPMAGRAAGGPERALLDRVLSRLDVPGPLFDGGLVPPTASLMNGAAGFAYALLRIAEARADGHLLALADAWAVRAAAAAAAGGEAGAAAFVNESLGIVPELTGRGSLYHQVSGVHLVQARVATARGDARSRDAAVEAFLGAAEAPCPELDLAFGRSGLLLGCATLLEGCVGPALEGRLRASGARLSESVRADLTRAAPVADGHRLGTLGAAHGWAGCLFALLRWARASSSPPPEGVIGFLDQLGALAHPAGRGLLWPVKAGGPRPDPLLGASWCNGTAGLVPLWWLAHELTGEHRYEEWARGAAWSAYEAPLPGPADLCCGLAGRAYALLAHHARTGDPTWQARARLLAAHAATRVREAAQRPDSLHKGEVGVALLVAELDTPRWARMPLYEGDGPLSGALTPPPRGPRSG</sequence>
<evidence type="ECO:0000313" key="3">
    <source>
        <dbReference type="EMBL" id="SEU21824.1"/>
    </source>
</evidence>
<protein>
    <submittedName>
        <fullName evidence="3">Serine/threonine protein kinase</fullName>
    </submittedName>
</protein>
<dbReference type="AlphaFoldDB" id="A0A1I0KCN7"/>
<dbReference type="PRINTS" id="PR01950">
    <property type="entry name" value="LANCSUPER"/>
</dbReference>
<dbReference type="InterPro" id="IPR011009">
    <property type="entry name" value="Kinase-like_dom_sf"/>
</dbReference>
<dbReference type="Gene3D" id="1.50.10.10">
    <property type="match status" value="1"/>
</dbReference>
<feature type="binding site" evidence="1">
    <location>
        <position position="674"/>
    </location>
    <ligand>
        <name>Zn(2+)</name>
        <dbReference type="ChEBI" id="CHEBI:29105"/>
    </ligand>
</feature>
<dbReference type="GO" id="GO:0005886">
    <property type="term" value="C:plasma membrane"/>
    <property type="evidence" value="ECO:0007669"/>
    <property type="project" value="TreeGrafter"/>
</dbReference>
<dbReference type="GO" id="GO:0004674">
    <property type="term" value="F:protein serine/threonine kinase activity"/>
    <property type="evidence" value="ECO:0007669"/>
    <property type="project" value="UniProtKB-KW"/>
</dbReference>
<dbReference type="SMART" id="SM00220">
    <property type="entry name" value="S_TKc"/>
    <property type="match status" value="1"/>
</dbReference>
<dbReference type="STRING" id="568860.SAMN05421811_107419"/>
<organism evidence="3 4">
    <name type="scientific">Nonomuraea wenchangensis</name>
    <dbReference type="NCBI Taxonomy" id="568860"/>
    <lineage>
        <taxon>Bacteria</taxon>
        <taxon>Bacillati</taxon>
        <taxon>Actinomycetota</taxon>
        <taxon>Actinomycetes</taxon>
        <taxon>Streptosporangiales</taxon>
        <taxon>Streptosporangiaceae</taxon>
        <taxon>Nonomuraea</taxon>
    </lineage>
</organism>
<dbReference type="GO" id="GO:0005975">
    <property type="term" value="P:carbohydrate metabolic process"/>
    <property type="evidence" value="ECO:0007669"/>
    <property type="project" value="InterPro"/>
</dbReference>
<reference evidence="3 4" key="1">
    <citation type="submission" date="2016-10" db="EMBL/GenBank/DDBJ databases">
        <authorList>
            <person name="de Groot N.N."/>
        </authorList>
    </citation>
    <scope>NUCLEOTIDE SEQUENCE [LARGE SCALE GENOMIC DNA]</scope>
    <source>
        <strain evidence="3 4">CGMCC 4.5598</strain>
    </source>
</reference>
<evidence type="ECO:0000256" key="1">
    <source>
        <dbReference type="PIRSR" id="PIRSR607822-1"/>
    </source>
</evidence>
<dbReference type="InterPro" id="IPR007822">
    <property type="entry name" value="LANC-like"/>
</dbReference>
<dbReference type="GO" id="GO:0005524">
    <property type="term" value="F:ATP binding"/>
    <property type="evidence" value="ECO:0007669"/>
    <property type="project" value="InterPro"/>
</dbReference>
<keyword evidence="3" id="KW-0418">Kinase</keyword>
<dbReference type="SUPFAM" id="SSF158745">
    <property type="entry name" value="LanC-like"/>
    <property type="match status" value="1"/>
</dbReference>
<dbReference type="GO" id="GO:0031179">
    <property type="term" value="P:peptide modification"/>
    <property type="evidence" value="ECO:0007669"/>
    <property type="project" value="InterPro"/>
</dbReference>
<keyword evidence="1" id="KW-0862">Zinc</keyword>
<feature type="domain" description="Protein kinase" evidence="2">
    <location>
        <begin position="117"/>
        <end position="390"/>
    </location>
</feature>